<evidence type="ECO:0000259" key="2">
    <source>
        <dbReference type="Pfam" id="PF20681"/>
    </source>
</evidence>
<feature type="compositionally biased region" description="Acidic residues" evidence="1">
    <location>
        <begin position="59"/>
        <end position="68"/>
    </location>
</feature>
<dbReference type="InterPro" id="IPR049203">
    <property type="entry name" value="DUF6818"/>
</dbReference>
<comment type="caution">
    <text evidence="3">The sequence shown here is derived from an EMBL/GenBank/DDBJ whole genome shotgun (WGS) entry which is preliminary data.</text>
</comment>
<dbReference type="AlphaFoldDB" id="A0AAD6YMU6"/>
<dbReference type="PANTHER" id="PTHR34409:SF1">
    <property type="entry name" value="MYB-LIKE DOMAIN-CONTAINING PROTEIN"/>
    <property type="match status" value="1"/>
</dbReference>
<reference evidence="3" key="1">
    <citation type="submission" date="2023-03" db="EMBL/GenBank/DDBJ databases">
        <title>Massive genome expansion in bonnet fungi (Mycena s.s.) driven by repeated elements and novel gene families across ecological guilds.</title>
        <authorList>
            <consortium name="Lawrence Berkeley National Laboratory"/>
            <person name="Harder C.B."/>
            <person name="Miyauchi S."/>
            <person name="Viragh M."/>
            <person name="Kuo A."/>
            <person name="Thoen E."/>
            <person name="Andreopoulos B."/>
            <person name="Lu D."/>
            <person name="Skrede I."/>
            <person name="Drula E."/>
            <person name="Henrissat B."/>
            <person name="Morin E."/>
            <person name="Kohler A."/>
            <person name="Barry K."/>
            <person name="LaButti K."/>
            <person name="Morin E."/>
            <person name="Salamov A."/>
            <person name="Lipzen A."/>
            <person name="Mereny Z."/>
            <person name="Hegedus B."/>
            <person name="Baldrian P."/>
            <person name="Stursova M."/>
            <person name="Weitz H."/>
            <person name="Taylor A."/>
            <person name="Grigoriev I.V."/>
            <person name="Nagy L.G."/>
            <person name="Martin F."/>
            <person name="Kauserud H."/>
        </authorList>
    </citation>
    <scope>NUCLEOTIDE SEQUENCE</scope>
    <source>
        <strain evidence="3">9144</strain>
    </source>
</reference>
<sequence length="331" mass="36648">STFPVAEYRFPPLPEGDDPDLSDFPMVSSTGLKALRKVAGARCKSPTHKSKKRARTPASEDDNVDTDADVSQPRKRGRPQGSANFRKDDVGRILSIVKRHQPMGGRGWEKVTKEYNMWAVKHSRPEREWKSLKNKFDSLVKTTKPTGDAECPPEVKEAKRIDQMISSKSGSHSVRDAPSASHSHAHCDGDASNTSSDDSIEFIENKTYTAIAHRAPTPPLTSRAPRLNAPALVNQLAQSFEPSAQAARDDQRARRSTESMQVFMLTQQVRDLNTTNEGLRNQLFALQGHLNDAKRAHDRSLIRLEMLGHGGGHQLSCTMAMSDIMQDPGMS</sequence>
<accession>A0AAD6YMU6</accession>
<dbReference type="EMBL" id="JARJCW010000005">
    <property type="protein sequence ID" value="KAJ7224204.1"/>
    <property type="molecule type" value="Genomic_DNA"/>
</dbReference>
<feature type="non-terminal residue" evidence="3">
    <location>
        <position position="1"/>
    </location>
</feature>
<dbReference type="PANTHER" id="PTHR34409">
    <property type="entry name" value="SET DOMAIN-CONTAINING PROTEIN"/>
    <property type="match status" value="1"/>
</dbReference>
<feature type="region of interest" description="Disordered" evidence="1">
    <location>
        <begin position="1"/>
        <end position="89"/>
    </location>
</feature>
<dbReference type="Proteomes" id="UP001219525">
    <property type="component" value="Unassembled WGS sequence"/>
</dbReference>
<feature type="domain" description="DUF6818" evidence="2">
    <location>
        <begin position="102"/>
        <end position="176"/>
    </location>
</feature>
<dbReference type="Pfam" id="PF20681">
    <property type="entry name" value="DUF6818"/>
    <property type="match status" value="1"/>
</dbReference>
<feature type="compositionally biased region" description="Basic residues" evidence="1">
    <location>
        <begin position="45"/>
        <end position="55"/>
    </location>
</feature>
<organism evidence="3 4">
    <name type="scientific">Mycena pura</name>
    <dbReference type="NCBI Taxonomy" id="153505"/>
    <lineage>
        <taxon>Eukaryota</taxon>
        <taxon>Fungi</taxon>
        <taxon>Dikarya</taxon>
        <taxon>Basidiomycota</taxon>
        <taxon>Agaricomycotina</taxon>
        <taxon>Agaricomycetes</taxon>
        <taxon>Agaricomycetidae</taxon>
        <taxon>Agaricales</taxon>
        <taxon>Marasmiineae</taxon>
        <taxon>Mycenaceae</taxon>
        <taxon>Mycena</taxon>
    </lineage>
</organism>
<feature type="region of interest" description="Disordered" evidence="1">
    <location>
        <begin position="166"/>
        <end position="197"/>
    </location>
</feature>
<protein>
    <recommendedName>
        <fullName evidence="2">DUF6818 domain-containing protein</fullName>
    </recommendedName>
</protein>
<gene>
    <name evidence="3" type="ORF">GGX14DRAFT_350570</name>
</gene>
<evidence type="ECO:0000256" key="1">
    <source>
        <dbReference type="SAM" id="MobiDB-lite"/>
    </source>
</evidence>
<name>A0AAD6YMU6_9AGAR</name>
<evidence type="ECO:0000313" key="4">
    <source>
        <dbReference type="Proteomes" id="UP001219525"/>
    </source>
</evidence>
<proteinExistence type="predicted"/>
<keyword evidence="4" id="KW-1185">Reference proteome</keyword>
<evidence type="ECO:0000313" key="3">
    <source>
        <dbReference type="EMBL" id="KAJ7224204.1"/>
    </source>
</evidence>